<protein>
    <submittedName>
        <fullName evidence="1">Uncharacterized protein</fullName>
    </submittedName>
</protein>
<accession>A0A0C9Y7Q7</accession>
<organism evidence="1 2">
    <name type="scientific">Pisolithus microcarpus 441</name>
    <dbReference type="NCBI Taxonomy" id="765257"/>
    <lineage>
        <taxon>Eukaryota</taxon>
        <taxon>Fungi</taxon>
        <taxon>Dikarya</taxon>
        <taxon>Basidiomycota</taxon>
        <taxon>Agaricomycotina</taxon>
        <taxon>Agaricomycetes</taxon>
        <taxon>Agaricomycetidae</taxon>
        <taxon>Boletales</taxon>
        <taxon>Sclerodermatineae</taxon>
        <taxon>Pisolithaceae</taxon>
        <taxon>Pisolithus</taxon>
    </lineage>
</organism>
<name>A0A0C9Y7Q7_9AGAM</name>
<dbReference type="EMBL" id="KN833760">
    <property type="protein sequence ID" value="KIK20735.1"/>
    <property type="molecule type" value="Genomic_DNA"/>
</dbReference>
<dbReference type="AlphaFoldDB" id="A0A0C9Y7Q7"/>
<gene>
    <name evidence="1" type="ORF">PISMIDRAFT_682141</name>
</gene>
<evidence type="ECO:0000313" key="1">
    <source>
        <dbReference type="EMBL" id="KIK20735.1"/>
    </source>
</evidence>
<proteinExistence type="predicted"/>
<feature type="non-terminal residue" evidence="1">
    <location>
        <position position="56"/>
    </location>
</feature>
<keyword evidence="2" id="KW-1185">Reference proteome</keyword>
<dbReference type="Proteomes" id="UP000054018">
    <property type="component" value="Unassembled WGS sequence"/>
</dbReference>
<reference evidence="2" key="2">
    <citation type="submission" date="2015-01" db="EMBL/GenBank/DDBJ databases">
        <title>Evolutionary Origins and Diversification of the Mycorrhizal Mutualists.</title>
        <authorList>
            <consortium name="DOE Joint Genome Institute"/>
            <consortium name="Mycorrhizal Genomics Consortium"/>
            <person name="Kohler A."/>
            <person name="Kuo A."/>
            <person name="Nagy L.G."/>
            <person name="Floudas D."/>
            <person name="Copeland A."/>
            <person name="Barry K.W."/>
            <person name="Cichocki N."/>
            <person name="Veneault-Fourrey C."/>
            <person name="LaButti K."/>
            <person name="Lindquist E.A."/>
            <person name="Lipzen A."/>
            <person name="Lundell T."/>
            <person name="Morin E."/>
            <person name="Murat C."/>
            <person name="Riley R."/>
            <person name="Ohm R."/>
            <person name="Sun H."/>
            <person name="Tunlid A."/>
            <person name="Henrissat B."/>
            <person name="Grigoriev I.V."/>
            <person name="Hibbett D.S."/>
            <person name="Martin F."/>
        </authorList>
    </citation>
    <scope>NUCLEOTIDE SEQUENCE [LARGE SCALE GENOMIC DNA]</scope>
    <source>
        <strain evidence="2">441</strain>
    </source>
</reference>
<dbReference type="HOGENOM" id="CLU_3020014_0_0_1"/>
<evidence type="ECO:0000313" key="2">
    <source>
        <dbReference type="Proteomes" id="UP000054018"/>
    </source>
</evidence>
<reference evidence="1 2" key="1">
    <citation type="submission" date="2014-04" db="EMBL/GenBank/DDBJ databases">
        <authorList>
            <consortium name="DOE Joint Genome Institute"/>
            <person name="Kuo A."/>
            <person name="Kohler A."/>
            <person name="Costa M.D."/>
            <person name="Nagy L.G."/>
            <person name="Floudas D."/>
            <person name="Copeland A."/>
            <person name="Barry K.W."/>
            <person name="Cichocki N."/>
            <person name="Veneault-Fourrey C."/>
            <person name="LaButti K."/>
            <person name="Lindquist E.A."/>
            <person name="Lipzen A."/>
            <person name="Lundell T."/>
            <person name="Morin E."/>
            <person name="Murat C."/>
            <person name="Sun H."/>
            <person name="Tunlid A."/>
            <person name="Henrissat B."/>
            <person name="Grigoriev I.V."/>
            <person name="Hibbett D.S."/>
            <person name="Martin F."/>
            <person name="Nordberg H.P."/>
            <person name="Cantor M.N."/>
            <person name="Hua S.X."/>
        </authorList>
    </citation>
    <scope>NUCLEOTIDE SEQUENCE [LARGE SCALE GENOMIC DNA]</scope>
    <source>
        <strain evidence="1 2">441</strain>
    </source>
</reference>
<sequence length="56" mass="6203">MVAMLSVRTDFASLTFLFIVSMQAARPLISGLPFYRTTYTASTARVYTSTPIAPRL</sequence>